<dbReference type="OrthoDB" id="10041966at2759"/>
<dbReference type="FunFam" id="3.40.50.300:FF:002582">
    <property type="entry name" value="Nicotinamide riboside kinase, variant"/>
    <property type="match status" value="1"/>
</dbReference>
<dbReference type="SUPFAM" id="SSF52540">
    <property type="entry name" value="P-loop containing nucleoside triphosphate hydrolases"/>
    <property type="match status" value="1"/>
</dbReference>
<dbReference type="Gene3D" id="3.40.50.300">
    <property type="entry name" value="P-loop containing nucleotide triphosphate hydrolases"/>
    <property type="match status" value="1"/>
</dbReference>
<dbReference type="Proteomes" id="UP000037035">
    <property type="component" value="Unassembled WGS sequence"/>
</dbReference>
<dbReference type="AlphaFoldDB" id="A0A0L6V1S8"/>
<evidence type="ECO:0008006" key="3">
    <source>
        <dbReference type="Google" id="ProtNLM"/>
    </source>
</evidence>
<reference evidence="1 2" key="1">
    <citation type="submission" date="2015-08" db="EMBL/GenBank/DDBJ databases">
        <title>Next Generation Sequencing and Analysis of the Genome of Puccinia sorghi L Schw, the Causal Agent of Maize Common Rust.</title>
        <authorList>
            <person name="Rochi L."/>
            <person name="Burguener G."/>
            <person name="Darino M."/>
            <person name="Turjanski A."/>
            <person name="Kreff E."/>
            <person name="Dieguez M.J."/>
            <person name="Sacco F."/>
        </authorList>
    </citation>
    <scope>NUCLEOTIDE SEQUENCE [LARGE SCALE GENOMIC DNA]</scope>
    <source>
        <strain evidence="1 2">RO10H11247</strain>
    </source>
</reference>
<proteinExistence type="predicted"/>
<dbReference type="PANTHER" id="PTHR10285">
    <property type="entry name" value="URIDINE KINASE"/>
    <property type="match status" value="1"/>
</dbReference>
<evidence type="ECO:0000313" key="2">
    <source>
        <dbReference type="Proteomes" id="UP000037035"/>
    </source>
</evidence>
<dbReference type="InterPro" id="IPR027417">
    <property type="entry name" value="P-loop_NTPase"/>
</dbReference>
<organism evidence="1 2">
    <name type="scientific">Puccinia sorghi</name>
    <dbReference type="NCBI Taxonomy" id="27349"/>
    <lineage>
        <taxon>Eukaryota</taxon>
        <taxon>Fungi</taxon>
        <taxon>Dikarya</taxon>
        <taxon>Basidiomycota</taxon>
        <taxon>Pucciniomycotina</taxon>
        <taxon>Pucciniomycetes</taxon>
        <taxon>Pucciniales</taxon>
        <taxon>Pucciniaceae</taxon>
        <taxon>Puccinia</taxon>
    </lineage>
</organism>
<gene>
    <name evidence="1" type="ORF">VP01_3042g5</name>
</gene>
<accession>A0A0L6V1S8</accession>
<dbReference type="STRING" id="27349.A0A0L6V1S8"/>
<dbReference type="VEuPathDB" id="FungiDB:VP01_3042g5"/>
<dbReference type="EMBL" id="LAVV01007994">
    <property type="protein sequence ID" value="KNZ54105.1"/>
    <property type="molecule type" value="Genomic_DNA"/>
</dbReference>
<name>A0A0L6V1S8_9BASI</name>
<sequence>MTTSNVVDDQDVLMIAIGGPTCSGKTTLAKNLRKVLPNSVILHQDDFAPKSEDIPIHPVHGVPDWDHPGGAIDWSRLRKTIDRLKMDPNHLLPPTHDDLNSAVDPINLDPKNYKGWMDRLAALKLPKRFIILDGFLLYWDRECVEKYDLKFFVRESYEVLKERRRIRQTYHTADGKTWQDPPEYWDQIIWPAYLLAHSHMFKEGAVETAALDQNSWAGKDVVLLEPSNSDSGQKTMTQFLETTLKAVCDYLETSPSH</sequence>
<evidence type="ECO:0000313" key="1">
    <source>
        <dbReference type="EMBL" id="KNZ54105.1"/>
    </source>
</evidence>
<comment type="caution">
    <text evidence="1">The sequence shown here is derived from an EMBL/GenBank/DDBJ whole genome shotgun (WGS) entry which is preliminary data.</text>
</comment>
<keyword evidence="2" id="KW-1185">Reference proteome</keyword>
<protein>
    <recommendedName>
        <fullName evidence="3">Nicotinamide riboside kinase</fullName>
    </recommendedName>
</protein>
<dbReference type="CDD" id="cd02024">
    <property type="entry name" value="NRK1"/>
    <property type="match status" value="1"/>
</dbReference>